<dbReference type="InterPro" id="IPR003594">
    <property type="entry name" value="HATPase_dom"/>
</dbReference>
<dbReference type="SMART" id="SM00387">
    <property type="entry name" value="HATPase_c"/>
    <property type="match status" value="1"/>
</dbReference>
<evidence type="ECO:0000256" key="8">
    <source>
        <dbReference type="ARBA" id="ARBA00023012"/>
    </source>
</evidence>
<evidence type="ECO:0000256" key="3">
    <source>
        <dbReference type="ARBA" id="ARBA00022553"/>
    </source>
</evidence>
<dbReference type="AlphaFoldDB" id="A0A1H8NN93"/>
<keyword evidence="3" id="KW-0597">Phosphoprotein</keyword>
<dbReference type="GO" id="GO:0000156">
    <property type="term" value="F:phosphorelay response regulator activity"/>
    <property type="evidence" value="ECO:0007669"/>
    <property type="project" value="TreeGrafter"/>
</dbReference>
<evidence type="ECO:0000256" key="2">
    <source>
        <dbReference type="ARBA" id="ARBA00012438"/>
    </source>
</evidence>
<dbReference type="Gene3D" id="1.10.287.130">
    <property type="match status" value="1"/>
</dbReference>
<comment type="catalytic activity">
    <reaction evidence="1">
        <text>ATP + protein L-histidine = ADP + protein N-phospho-L-histidine.</text>
        <dbReference type="EC" id="2.7.13.3"/>
    </reaction>
</comment>
<dbReference type="PROSITE" id="PS50109">
    <property type="entry name" value="HIS_KIN"/>
    <property type="match status" value="1"/>
</dbReference>
<keyword evidence="8" id="KW-0902">Two-component regulatory system</keyword>
<keyword evidence="4" id="KW-0808">Transferase</keyword>
<dbReference type="SUPFAM" id="SSF55874">
    <property type="entry name" value="ATPase domain of HSP90 chaperone/DNA topoisomerase II/histidine kinase"/>
    <property type="match status" value="1"/>
</dbReference>
<dbReference type="SMART" id="SM00388">
    <property type="entry name" value="HisKA"/>
    <property type="match status" value="1"/>
</dbReference>
<evidence type="ECO:0000256" key="7">
    <source>
        <dbReference type="ARBA" id="ARBA00022840"/>
    </source>
</evidence>
<sequence>MTLATDQNINPEGLSPNARRMLELRDEVLAEWMKRVRESIKEAKQLANPILINTFPSLYDNIAEAITPGYPRTTGNESNTVAIEHGGERARLTNYNVHSVISEYQILRWTIFDVLKANGVRLNDEEIYRINASIDGSIREAVTAFALAQLALRERFVAALTHDLRNPLSNAKLAAQLIEHSSDLDRIKEFTRQIVASLDRMDGMIQDLLDAARFQSGKRLQLRLEEFDMQELAKEVCEQFTFAHGPRFQLIARSARVWWDREAIKRAMENLMGNALKYGAPDTSVRIKIDPVHERVMVTVHNEGEPIPPEQMESLFQVFQRAAAGKEGWGIGLPYVRSVAESHGGSVEVDSAAPRGTTFMIDLPGDARPYQDAPTLEEKPD</sequence>
<accession>A0A1H8NN93</accession>
<evidence type="ECO:0000259" key="10">
    <source>
        <dbReference type="PROSITE" id="PS50109"/>
    </source>
</evidence>
<protein>
    <recommendedName>
        <fullName evidence="2">histidine kinase</fullName>
        <ecNumber evidence="2">2.7.13.3</ecNumber>
    </recommendedName>
</protein>
<proteinExistence type="predicted"/>
<reference evidence="11 12" key="1">
    <citation type="submission" date="2016-10" db="EMBL/GenBank/DDBJ databases">
        <authorList>
            <person name="de Groot N.N."/>
        </authorList>
    </citation>
    <scope>NUCLEOTIDE SEQUENCE [LARGE SCALE GENOMIC DNA]</scope>
    <source>
        <strain evidence="11 12">Nl18</strain>
    </source>
</reference>
<organism evidence="11 12">
    <name type="scientific">Nitrosospira multiformis</name>
    <dbReference type="NCBI Taxonomy" id="1231"/>
    <lineage>
        <taxon>Bacteria</taxon>
        <taxon>Pseudomonadati</taxon>
        <taxon>Pseudomonadota</taxon>
        <taxon>Betaproteobacteria</taxon>
        <taxon>Nitrosomonadales</taxon>
        <taxon>Nitrosomonadaceae</taxon>
        <taxon>Nitrosospira</taxon>
    </lineage>
</organism>
<dbReference type="GO" id="GO:0030295">
    <property type="term" value="F:protein kinase activator activity"/>
    <property type="evidence" value="ECO:0007669"/>
    <property type="project" value="TreeGrafter"/>
</dbReference>
<keyword evidence="6 11" id="KW-0418">Kinase</keyword>
<dbReference type="InterPro" id="IPR036097">
    <property type="entry name" value="HisK_dim/P_sf"/>
</dbReference>
<evidence type="ECO:0000256" key="4">
    <source>
        <dbReference type="ARBA" id="ARBA00022679"/>
    </source>
</evidence>
<dbReference type="RefSeq" id="WP_074748911.1">
    <property type="nucleotide sequence ID" value="NZ_FOCT01000017.1"/>
</dbReference>
<dbReference type="EC" id="2.7.13.3" evidence="2"/>
<dbReference type="Gene3D" id="3.30.565.10">
    <property type="entry name" value="Histidine kinase-like ATPase, C-terminal domain"/>
    <property type="match status" value="1"/>
</dbReference>
<dbReference type="Pfam" id="PF02518">
    <property type="entry name" value="HATPase_c"/>
    <property type="match status" value="1"/>
</dbReference>
<dbReference type="GO" id="GO:0005524">
    <property type="term" value="F:ATP binding"/>
    <property type="evidence" value="ECO:0007669"/>
    <property type="project" value="UniProtKB-KW"/>
</dbReference>
<gene>
    <name evidence="11" type="ORF">SAMN05216404_11719</name>
</gene>
<evidence type="ECO:0000313" key="12">
    <source>
        <dbReference type="Proteomes" id="UP000183898"/>
    </source>
</evidence>
<dbReference type="InterPro" id="IPR036890">
    <property type="entry name" value="HATPase_C_sf"/>
</dbReference>
<feature type="region of interest" description="Disordered" evidence="9">
    <location>
        <begin position="362"/>
        <end position="381"/>
    </location>
</feature>
<evidence type="ECO:0000256" key="5">
    <source>
        <dbReference type="ARBA" id="ARBA00022741"/>
    </source>
</evidence>
<dbReference type="SUPFAM" id="SSF47384">
    <property type="entry name" value="Homodimeric domain of signal transducing histidine kinase"/>
    <property type="match status" value="1"/>
</dbReference>
<dbReference type="PANTHER" id="PTHR42878">
    <property type="entry name" value="TWO-COMPONENT HISTIDINE KINASE"/>
    <property type="match status" value="1"/>
</dbReference>
<dbReference type="InterPro" id="IPR003661">
    <property type="entry name" value="HisK_dim/P_dom"/>
</dbReference>
<evidence type="ECO:0000256" key="6">
    <source>
        <dbReference type="ARBA" id="ARBA00022777"/>
    </source>
</evidence>
<keyword evidence="5" id="KW-0547">Nucleotide-binding</keyword>
<dbReference type="InterPro" id="IPR004358">
    <property type="entry name" value="Sig_transdc_His_kin-like_C"/>
</dbReference>
<dbReference type="EMBL" id="FOCT01000017">
    <property type="protein sequence ID" value="SEO31056.1"/>
    <property type="molecule type" value="Genomic_DNA"/>
</dbReference>
<evidence type="ECO:0000256" key="1">
    <source>
        <dbReference type="ARBA" id="ARBA00000085"/>
    </source>
</evidence>
<keyword evidence="7" id="KW-0067">ATP-binding</keyword>
<dbReference type="Pfam" id="PF00512">
    <property type="entry name" value="HisKA"/>
    <property type="match status" value="1"/>
</dbReference>
<dbReference type="InterPro" id="IPR050351">
    <property type="entry name" value="BphY/WalK/GraS-like"/>
</dbReference>
<dbReference type="InterPro" id="IPR005467">
    <property type="entry name" value="His_kinase_dom"/>
</dbReference>
<dbReference type="Proteomes" id="UP000183898">
    <property type="component" value="Unassembled WGS sequence"/>
</dbReference>
<dbReference type="GO" id="GO:0000155">
    <property type="term" value="F:phosphorelay sensor kinase activity"/>
    <property type="evidence" value="ECO:0007669"/>
    <property type="project" value="InterPro"/>
</dbReference>
<dbReference type="CDD" id="cd00082">
    <property type="entry name" value="HisKA"/>
    <property type="match status" value="1"/>
</dbReference>
<dbReference type="PRINTS" id="PR00344">
    <property type="entry name" value="BCTRLSENSOR"/>
</dbReference>
<name>A0A1H8NN93_9PROT</name>
<evidence type="ECO:0000256" key="9">
    <source>
        <dbReference type="SAM" id="MobiDB-lite"/>
    </source>
</evidence>
<evidence type="ECO:0000313" key="11">
    <source>
        <dbReference type="EMBL" id="SEO31056.1"/>
    </source>
</evidence>
<feature type="domain" description="Histidine kinase" evidence="10">
    <location>
        <begin position="159"/>
        <end position="367"/>
    </location>
</feature>
<dbReference type="PANTHER" id="PTHR42878:SF7">
    <property type="entry name" value="SENSOR HISTIDINE KINASE GLRK"/>
    <property type="match status" value="1"/>
</dbReference>
<dbReference type="GO" id="GO:0007234">
    <property type="term" value="P:osmosensory signaling via phosphorelay pathway"/>
    <property type="evidence" value="ECO:0007669"/>
    <property type="project" value="TreeGrafter"/>
</dbReference>